<dbReference type="EMBL" id="DVJO01000063">
    <property type="protein sequence ID" value="HIS82548.1"/>
    <property type="molecule type" value="Genomic_DNA"/>
</dbReference>
<protein>
    <submittedName>
        <fullName evidence="1">Uncharacterized protein</fullName>
    </submittedName>
</protein>
<reference evidence="1" key="1">
    <citation type="submission" date="2020-10" db="EMBL/GenBank/DDBJ databases">
        <authorList>
            <person name="Gilroy R."/>
        </authorList>
    </citation>
    <scope>NUCLEOTIDE SEQUENCE</scope>
    <source>
        <strain evidence="1">CHK152-2994</strain>
    </source>
</reference>
<sequence>MGMAASQARLLSITSRMSDNELRAQLINNAKMRLTEDSSKASEKYINALNKTELMMSNKDTLGNEMYQQLTFQNLTAYSAYNNQYGLINKSGELVVSELDAAKYEQAIAAAEKDPETDALTEFLKSYGLEKDTTSYWESNKISDDLKTRYEGDVKYDDNGNRISGLHYGYEMSKTSTEKGVYDRLLDDYLNADKEYTNAVIKEMKEYLLGYTPNGESKTYEEKYDEVIKYNTDNGTVPSFTDAKNSLNYLDKMLNELVSKGIIDKDSESGFYDIMQYYLHDMIQFQGNTAVVTDEVDITQDGDGYSINGGAFKITKDQNGNFVVEGSGEYAATSGITYANGEYSFTYTRTEKEEDGTTSTEEGTCTFSLSDPLAATFTTVADEEEIAEVVKQAYKYFQQGALNEMDRDKFANSAPTEKAAYEEAAKQLSIFIFGTDIGSADYDKLDDMDWIINKSGLPTTNLDGNTTVTIGQIENGTLVNNTYKANFEAIKDIYLIEQMIDKYGAPKYTWIDKNNPNENADAKAQWYTNLFEKMQESGYQKISKELTQSAEWIQFALESGLLSMVQVDDEFQWISTMYSNCSDITEDTIDLEITRAEAEYKRETNKIQAKDKRYDLELKNIDTEHESLQTEYDSIKSVIDKNVERNFKMFS</sequence>
<dbReference type="Proteomes" id="UP000824139">
    <property type="component" value="Unassembled WGS sequence"/>
</dbReference>
<accession>A0A9D1FV82</accession>
<name>A0A9D1FV82_9BACT</name>
<evidence type="ECO:0000313" key="1">
    <source>
        <dbReference type="EMBL" id="HIS82548.1"/>
    </source>
</evidence>
<comment type="caution">
    <text evidence="1">The sequence shown here is derived from an EMBL/GenBank/DDBJ whole genome shotgun (WGS) entry which is preliminary data.</text>
</comment>
<reference evidence="1" key="2">
    <citation type="journal article" date="2021" name="PeerJ">
        <title>Extensive microbial diversity within the chicken gut microbiome revealed by metagenomics and culture.</title>
        <authorList>
            <person name="Gilroy R."/>
            <person name="Ravi A."/>
            <person name="Getino M."/>
            <person name="Pursley I."/>
            <person name="Horton D.L."/>
            <person name="Alikhan N.F."/>
            <person name="Baker D."/>
            <person name="Gharbi K."/>
            <person name="Hall N."/>
            <person name="Watson M."/>
            <person name="Adriaenssens E.M."/>
            <person name="Foster-Nyarko E."/>
            <person name="Jarju S."/>
            <person name="Secka A."/>
            <person name="Antonio M."/>
            <person name="Oren A."/>
            <person name="Chaudhuri R.R."/>
            <person name="La Ragione R."/>
            <person name="Hildebrand F."/>
            <person name="Pallen M.J."/>
        </authorList>
    </citation>
    <scope>NUCLEOTIDE SEQUENCE</scope>
    <source>
        <strain evidence="1">CHK152-2994</strain>
    </source>
</reference>
<organism evidence="1 2">
    <name type="scientific">Candidatus Scatenecus faecavium</name>
    <dbReference type="NCBI Taxonomy" id="2840915"/>
    <lineage>
        <taxon>Bacteria</taxon>
        <taxon>Candidatus Scatenecus</taxon>
    </lineage>
</organism>
<dbReference type="AlphaFoldDB" id="A0A9D1FV82"/>
<evidence type="ECO:0000313" key="2">
    <source>
        <dbReference type="Proteomes" id="UP000824139"/>
    </source>
</evidence>
<proteinExistence type="predicted"/>
<gene>
    <name evidence="1" type="ORF">IAD41_02950</name>
</gene>